<dbReference type="AlphaFoldDB" id="A0A5A8CQW2"/>
<dbReference type="SMART" id="SM00244">
    <property type="entry name" value="PHB"/>
    <property type="match status" value="1"/>
</dbReference>
<evidence type="ECO:0000313" key="5">
    <source>
        <dbReference type="Proteomes" id="UP000323011"/>
    </source>
</evidence>
<feature type="domain" description="Band 7" evidence="3">
    <location>
        <begin position="41"/>
        <end position="199"/>
    </location>
</feature>
<sequence>MISRRLASSARQALSLAPAGARALSAARVTTPRWPRSKLNTVLNIVPQGSVHCVERLGRFAGMREAGWYLAVPFIDSVAYVIDTREQTIQIEPSVCVTQDNVSVHLDGVVFVQVVDPYKAAYGATEPFKAVAQHAQSVMRTAIGQRTLDEAFHDRVRLNQDIQTGIASSAENWGLVVKRYEVLEIQPDFAVAKAMDLQATAERRRREKVTTAEAEKRAAVLEAEGAAEATERAAEADKRSVVLQAEAQAESVRLAAHAARESVVLAAQAEAEALASVGQVLSGDDGVKAAGVQLARDYMRMMGEGMSKSNTLMIGGPGSSAGGGTAGAGAGGGGILGGFDEALARAVVLAATASKAIGEGPSAAASSARREGPSPEAAVAPRGSGPTMPPKQAARPTASDRVADQRRRARISSAADSDAMDQVLRDARQEVDNAMKAKEAAISRAARPSGKSE</sequence>
<proteinExistence type="inferred from homology"/>
<dbReference type="PRINTS" id="PR00721">
    <property type="entry name" value="STOMATIN"/>
</dbReference>
<accession>A0A5A8CQW2</accession>
<dbReference type="Proteomes" id="UP000323011">
    <property type="component" value="Unassembled WGS sequence"/>
</dbReference>
<dbReference type="GO" id="GO:0007005">
    <property type="term" value="P:mitochondrion organization"/>
    <property type="evidence" value="ECO:0007669"/>
    <property type="project" value="TreeGrafter"/>
</dbReference>
<gene>
    <name evidence="4" type="ORF">FNF29_01855</name>
</gene>
<dbReference type="GO" id="GO:0005886">
    <property type="term" value="C:plasma membrane"/>
    <property type="evidence" value="ECO:0007669"/>
    <property type="project" value="UniProtKB-ARBA"/>
</dbReference>
<reference evidence="4 5" key="1">
    <citation type="submission" date="2019-07" db="EMBL/GenBank/DDBJ databases">
        <title>Genomes of Cafeteria roenbergensis.</title>
        <authorList>
            <person name="Fischer M.G."/>
            <person name="Hackl T."/>
            <person name="Roman M."/>
        </authorList>
    </citation>
    <scope>NUCLEOTIDE SEQUENCE [LARGE SCALE GENOMIC DNA]</scope>
    <source>
        <strain evidence="4 5">BVI</strain>
    </source>
</reference>
<organism evidence="4 5">
    <name type="scientific">Cafeteria roenbergensis</name>
    <name type="common">Marine flagellate</name>
    <dbReference type="NCBI Taxonomy" id="33653"/>
    <lineage>
        <taxon>Eukaryota</taxon>
        <taxon>Sar</taxon>
        <taxon>Stramenopiles</taxon>
        <taxon>Bigyra</taxon>
        <taxon>Opalozoa</taxon>
        <taxon>Bicosoecida</taxon>
        <taxon>Cafeteriaceae</taxon>
        <taxon>Cafeteria</taxon>
    </lineage>
</organism>
<dbReference type="InterPro" id="IPR001107">
    <property type="entry name" value="Band_7"/>
</dbReference>
<dbReference type="CDD" id="cd08829">
    <property type="entry name" value="SPFH_paraslipin"/>
    <property type="match status" value="1"/>
</dbReference>
<evidence type="ECO:0000259" key="3">
    <source>
        <dbReference type="SMART" id="SM00244"/>
    </source>
</evidence>
<feature type="region of interest" description="Disordered" evidence="2">
    <location>
        <begin position="358"/>
        <end position="422"/>
    </location>
</feature>
<protein>
    <recommendedName>
        <fullName evidence="3">Band 7 domain-containing protein</fullName>
    </recommendedName>
</protein>
<dbReference type="FunFam" id="3.30.479.30:FF:000004">
    <property type="entry name" value="Putative membrane protease family, stomatin"/>
    <property type="match status" value="1"/>
</dbReference>
<dbReference type="InterPro" id="IPR050710">
    <property type="entry name" value="Band7/mec-2_domain"/>
</dbReference>
<dbReference type="InterPro" id="IPR001972">
    <property type="entry name" value="Stomatin_HflK_fam"/>
</dbReference>
<comment type="similarity">
    <text evidence="1">Belongs to the band 7/mec-2 family.</text>
</comment>
<comment type="caution">
    <text evidence="4">The sequence shown here is derived from an EMBL/GenBank/DDBJ whole genome shotgun (WGS) entry which is preliminary data.</text>
</comment>
<dbReference type="InterPro" id="IPR036013">
    <property type="entry name" value="Band_7/SPFH_dom_sf"/>
</dbReference>
<evidence type="ECO:0000313" key="4">
    <source>
        <dbReference type="EMBL" id="KAA0155482.1"/>
    </source>
</evidence>
<feature type="compositionally biased region" description="Low complexity" evidence="2">
    <location>
        <begin position="411"/>
        <end position="421"/>
    </location>
</feature>
<dbReference type="GO" id="GO:0005739">
    <property type="term" value="C:mitochondrion"/>
    <property type="evidence" value="ECO:0007669"/>
    <property type="project" value="TreeGrafter"/>
</dbReference>
<evidence type="ECO:0000256" key="1">
    <source>
        <dbReference type="ARBA" id="ARBA00008164"/>
    </source>
</evidence>
<keyword evidence="5" id="KW-1185">Reference proteome</keyword>
<dbReference type="Gene3D" id="3.30.479.30">
    <property type="entry name" value="Band 7 domain"/>
    <property type="match status" value="1"/>
</dbReference>
<dbReference type="GO" id="GO:0098552">
    <property type="term" value="C:side of membrane"/>
    <property type="evidence" value="ECO:0007669"/>
    <property type="project" value="UniProtKB-ARBA"/>
</dbReference>
<evidence type="ECO:0000256" key="2">
    <source>
        <dbReference type="SAM" id="MobiDB-lite"/>
    </source>
</evidence>
<name>A0A5A8CQW2_CAFRO</name>
<dbReference type="SUPFAM" id="SSF117892">
    <property type="entry name" value="Band 7/SPFH domain"/>
    <property type="match status" value="1"/>
</dbReference>
<dbReference type="PANTHER" id="PTHR43327">
    <property type="entry name" value="STOMATIN-LIKE PROTEIN 2, MITOCHONDRIAL"/>
    <property type="match status" value="1"/>
</dbReference>
<dbReference type="EMBL" id="VLTN01000007">
    <property type="protein sequence ID" value="KAA0155482.1"/>
    <property type="molecule type" value="Genomic_DNA"/>
</dbReference>
<dbReference type="Pfam" id="PF01145">
    <property type="entry name" value="Band_7"/>
    <property type="match status" value="1"/>
</dbReference>
<dbReference type="PANTHER" id="PTHR43327:SF10">
    <property type="entry name" value="STOMATIN-LIKE PROTEIN 2, MITOCHONDRIAL"/>
    <property type="match status" value="1"/>
</dbReference>